<organism evidence="1 2">
    <name type="scientific">Corynebacterium heidelbergense</name>
    <dbReference type="NCBI Taxonomy" id="2055947"/>
    <lineage>
        <taxon>Bacteria</taxon>
        <taxon>Bacillati</taxon>
        <taxon>Actinomycetota</taxon>
        <taxon>Actinomycetes</taxon>
        <taxon>Mycobacteriales</taxon>
        <taxon>Corynebacteriaceae</taxon>
        <taxon>Corynebacterium</taxon>
    </lineage>
</organism>
<name>A0A364VDL6_9CORY</name>
<reference evidence="1 2" key="1">
    <citation type="journal article" date="2018" name="Syst. Appl. Microbiol.">
        <title>Corynebacterium heidelbergense sp. nov., isolated from the preen glands of Egyptian geese (Alopochen aegyptiacus).</title>
        <authorList>
            <person name="Braun M.S."/>
            <person name="Wang E."/>
            <person name="Zimmermann S."/>
            <person name="Wink M."/>
        </authorList>
    </citation>
    <scope>NUCLEOTIDE SEQUENCE [LARGE SCALE GENOMIC DNA]</scope>
    <source>
        <strain evidence="1 2">DSM 104638</strain>
    </source>
</reference>
<dbReference type="Proteomes" id="UP000251047">
    <property type="component" value="Unassembled WGS sequence"/>
</dbReference>
<accession>A0A364VDL6</accession>
<evidence type="ECO:0000313" key="2">
    <source>
        <dbReference type="Proteomes" id="UP000251047"/>
    </source>
</evidence>
<dbReference type="RefSeq" id="WP_112768747.1">
    <property type="nucleotide sequence ID" value="NZ_CP063191.1"/>
</dbReference>
<proteinExistence type="predicted"/>
<gene>
    <name evidence="1" type="ORF">CWC39_01440</name>
</gene>
<evidence type="ECO:0000313" key="1">
    <source>
        <dbReference type="EMBL" id="RAV34739.1"/>
    </source>
</evidence>
<sequence length="158" mass="17105">MPRCLRCGCPNPQATPDILGLGLCTTHTHQLRAGTIGADYDPTVREHPIQEARALLDQIAAPGESLRSIGARIGVSKDVVRSIRLGRYQHLRSAAWENLLDAVADHLYATRATQAGQQLALYDCPTRPKTSRKAPRSREDAPAYAGVQLALFNPGEAA</sequence>
<protein>
    <submittedName>
        <fullName evidence="1">Uncharacterized protein</fullName>
    </submittedName>
</protein>
<comment type="caution">
    <text evidence="1">The sequence shown here is derived from an EMBL/GenBank/DDBJ whole genome shotgun (WGS) entry which is preliminary data.</text>
</comment>
<dbReference type="EMBL" id="PHQP01000006">
    <property type="protein sequence ID" value="RAV34739.1"/>
    <property type="molecule type" value="Genomic_DNA"/>
</dbReference>
<dbReference type="AlphaFoldDB" id="A0A364VDL6"/>